<gene>
    <name evidence="3" type="ORF">BDU57DRAFT_37681</name>
</gene>
<keyword evidence="2" id="KW-0812">Transmembrane</keyword>
<evidence type="ECO:0000256" key="1">
    <source>
        <dbReference type="SAM" id="MobiDB-lite"/>
    </source>
</evidence>
<proteinExistence type="predicted"/>
<accession>A0A6A5R2B1</accession>
<feature type="region of interest" description="Disordered" evidence="1">
    <location>
        <begin position="44"/>
        <end position="92"/>
    </location>
</feature>
<protein>
    <submittedName>
        <fullName evidence="3">Uncharacterized protein</fullName>
    </submittedName>
</protein>
<keyword evidence="2" id="KW-1133">Transmembrane helix</keyword>
<dbReference type="Proteomes" id="UP000800096">
    <property type="component" value="Unassembled WGS sequence"/>
</dbReference>
<feature type="compositionally biased region" description="Polar residues" evidence="1">
    <location>
        <begin position="66"/>
        <end position="88"/>
    </location>
</feature>
<name>A0A6A5R2B1_AMPQU</name>
<dbReference type="EMBL" id="ML979132">
    <property type="protein sequence ID" value="KAF1921114.1"/>
    <property type="molecule type" value="Genomic_DNA"/>
</dbReference>
<keyword evidence="4" id="KW-1185">Reference proteome</keyword>
<evidence type="ECO:0000256" key="2">
    <source>
        <dbReference type="SAM" id="Phobius"/>
    </source>
</evidence>
<organism evidence="3 4">
    <name type="scientific">Ampelomyces quisqualis</name>
    <name type="common">Powdery mildew agent</name>
    <dbReference type="NCBI Taxonomy" id="50730"/>
    <lineage>
        <taxon>Eukaryota</taxon>
        <taxon>Fungi</taxon>
        <taxon>Dikarya</taxon>
        <taxon>Ascomycota</taxon>
        <taxon>Pezizomycotina</taxon>
        <taxon>Dothideomycetes</taxon>
        <taxon>Pleosporomycetidae</taxon>
        <taxon>Pleosporales</taxon>
        <taxon>Pleosporineae</taxon>
        <taxon>Phaeosphaeriaceae</taxon>
        <taxon>Ampelomyces</taxon>
    </lineage>
</organism>
<keyword evidence="2" id="KW-0472">Membrane</keyword>
<sequence length="116" mass="12182">MASIGPLSSSVVAIIAVGGVAVLLALITITAFCCNLPARLRRKKAAKETGRESPMMEDLDVEKNEPTVSVTAVDSQASPISKGSQGTRAPSPVCTCECPKPLSPHLHSARLPSRFR</sequence>
<evidence type="ECO:0000313" key="3">
    <source>
        <dbReference type="EMBL" id="KAF1921114.1"/>
    </source>
</evidence>
<feature type="transmembrane region" description="Helical" evidence="2">
    <location>
        <begin position="12"/>
        <end position="34"/>
    </location>
</feature>
<reference evidence="3" key="1">
    <citation type="journal article" date="2020" name="Stud. Mycol.">
        <title>101 Dothideomycetes genomes: a test case for predicting lifestyles and emergence of pathogens.</title>
        <authorList>
            <person name="Haridas S."/>
            <person name="Albert R."/>
            <person name="Binder M."/>
            <person name="Bloem J."/>
            <person name="Labutti K."/>
            <person name="Salamov A."/>
            <person name="Andreopoulos B."/>
            <person name="Baker S."/>
            <person name="Barry K."/>
            <person name="Bills G."/>
            <person name="Bluhm B."/>
            <person name="Cannon C."/>
            <person name="Castanera R."/>
            <person name="Culley D."/>
            <person name="Daum C."/>
            <person name="Ezra D."/>
            <person name="Gonzalez J."/>
            <person name="Henrissat B."/>
            <person name="Kuo A."/>
            <person name="Liang C."/>
            <person name="Lipzen A."/>
            <person name="Lutzoni F."/>
            <person name="Magnuson J."/>
            <person name="Mondo S."/>
            <person name="Nolan M."/>
            <person name="Ohm R."/>
            <person name="Pangilinan J."/>
            <person name="Park H.-J."/>
            <person name="Ramirez L."/>
            <person name="Alfaro M."/>
            <person name="Sun H."/>
            <person name="Tritt A."/>
            <person name="Yoshinaga Y."/>
            <person name="Zwiers L.-H."/>
            <person name="Turgeon B."/>
            <person name="Goodwin S."/>
            <person name="Spatafora J."/>
            <person name="Crous P."/>
            <person name="Grigoriev I."/>
        </authorList>
    </citation>
    <scope>NUCLEOTIDE SEQUENCE</scope>
    <source>
        <strain evidence="3">HMLAC05119</strain>
    </source>
</reference>
<evidence type="ECO:0000313" key="4">
    <source>
        <dbReference type="Proteomes" id="UP000800096"/>
    </source>
</evidence>
<dbReference type="AlphaFoldDB" id="A0A6A5R2B1"/>
<dbReference type="OrthoDB" id="3794795at2759"/>